<sequence>MARIGLYHFDVKKARDTLLAQGRHPSVDAVRVALGNTGSKTTIHKYLKKLEAEEGGRDKRKAPISDALQDIVARLAAQLHDEANERVSVIETAVKEKERDHVVIVAGLRQELVSLEEQLRLAKDQVEEIGRAHADTGNRLQQEAISRHTAQQQVIGLQERLAENEAHRQSLEEKHTHARNSLEHYRQSVKEQRDQDLRRHEQQLQQVQAELRQQQHTLVQKQEEATHLNQEGARLVAALLQVEKSLYDEQAAGRRLTEQLAASQSAEHQVGVMLVQVASSERRIEALEEQLTQAAAQTEVLSNQSRTLEAALGTAQATLVSQQQIICELRGRNPQPD</sequence>
<feature type="domain" description="KfrA N-terminal DNA-binding" evidence="3">
    <location>
        <begin position="10"/>
        <end position="119"/>
    </location>
</feature>
<name>A0A3G2EBX3_9BURK</name>
<gene>
    <name evidence="4" type="ORF">D9M09_12750</name>
</gene>
<dbReference type="EMBL" id="CP033019">
    <property type="protein sequence ID" value="AYM76565.1"/>
    <property type="molecule type" value="Genomic_DNA"/>
</dbReference>
<keyword evidence="1" id="KW-0175">Coiled coil</keyword>
<evidence type="ECO:0000313" key="5">
    <source>
        <dbReference type="Proteomes" id="UP000279594"/>
    </source>
</evidence>
<evidence type="ECO:0000256" key="1">
    <source>
        <dbReference type="SAM" id="Coils"/>
    </source>
</evidence>
<dbReference type="InterPro" id="IPR021104">
    <property type="entry name" value="KfrA_DNA-bd_N"/>
</dbReference>
<evidence type="ECO:0000313" key="4">
    <source>
        <dbReference type="EMBL" id="AYM76565.1"/>
    </source>
</evidence>
<dbReference type="Proteomes" id="UP000279594">
    <property type="component" value="Chromosome"/>
</dbReference>
<keyword evidence="5" id="KW-1185">Reference proteome</keyword>
<organism evidence="4 5">
    <name type="scientific">Janthinobacterium agaricidamnosum</name>
    <dbReference type="NCBI Taxonomy" id="55508"/>
    <lineage>
        <taxon>Bacteria</taxon>
        <taxon>Pseudomonadati</taxon>
        <taxon>Pseudomonadota</taxon>
        <taxon>Betaproteobacteria</taxon>
        <taxon>Burkholderiales</taxon>
        <taxon>Oxalobacteraceae</taxon>
        <taxon>Janthinobacterium</taxon>
    </lineage>
</organism>
<dbReference type="RefSeq" id="WP_121669457.1">
    <property type="nucleotide sequence ID" value="NZ_CP033019.1"/>
</dbReference>
<evidence type="ECO:0000259" key="3">
    <source>
        <dbReference type="Pfam" id="PF11740"/>
    </source>
</evidence>
<accession>A0A3G2EBX3</accession>
<proteinExistence type="predicted"/>
<keyword evidence="4" id="KW-0238">DNA-binding</keyword>
<feature type="coiled-coil region" evidence="1">
    <location>
        <begin position="277"/>
        <end position="304"/>
    </location>
</feature>
<protein>
    <submittedName>
        <fullName evidence="4">DNA-binding protein</fullName>
    </submittedName>
</protein>
<dbReference type="GO" id="GO:0003677">
    <property type="term" value="F:DNA binding"/>
    <property type="evidence" value="ECO:0007669"/>
    <property type="project" value="UniProtKB-KW"/>
</dbReference>
<evidence type="ECO:0000256" key="2">
    <source>
        <dbReference type="SAM" id="MobiDB-lite"/>
    </source>
</evidence>
<reference evidence="4 5" key="1">
    <citation type="submission" date="2018-10" db="EMBL/GenBank/DDBJ databases">
        <title>Effects of UV and annual dynamics of microbial communities in freshwater RAS systems.</title>
        <authorList>
            <person name="Bekkelund A.K."/>
            <person name="Hansen B.R."/>
            <person name="Stokken H."/>
            <person name="Eriksen B.F."/>
            <person name="Kashulin N.A."/>
        </authorList>
    </citation>
    <scope>NUCLEOTIDE SEQUENCE [LARGE SCALE GENOMIC DNA]</scope>
    <source>
        <strain evidence="4 5">BHSEK</strain>
    </source>
</reference>
<dbReference type="AlphaFoldDB" id="A0A3G2EBX3"/>
<feature type="region of interest" description="Disordered" evidence="2">
    <location>
        <begin position="167"/>
        <end position="202"/>
    </location>
</feature>
<dbReference type="Pfam" id="PF11740">
    <property type="entry name" value="KfrA_N"/>
    <property type="match status" value="1"/>
</dbReference>